<dbReference type="GeneID" id="17286415"/>
<reference evidence="1" key="2">
    <citation type="submission" date="2024-10" db="UniProtKB">
        <authorList>
            <consortium name="EnsemblProtists"/>
        </authorList>
    </citation>
    <scope>IDENTIFICATION</scope>
</reference>
<evidence type="ECO:0000313" key="1">
    <source>
        <dbReference type="EnsemblProtists" id="EOD41146"/>
    </source>
</evidence>
<dbReference type="RefSeq" id="XP_005793575.1">
    <property type="nucleotide sequence ID" value="XM_005793518.1"/>
</dbReference>
<keyword evidence="2" id="KW-1185">Reference proteome</keyword>
<dbReference type="KEGG" id="ehx:EMIHUDRAFT_351175"/>
<reference evidence="2" key="1">
    <citation type="journal article" date="2013" name="Nature">
        <title>Pan genome of the phytoplankton Emiliania underpins its global distribution.</title>
        <authorList>
            <person name="Read B.A."/>
            <person name="Kegel J."/>
            <person name="Klute M.J."/>
            <person name="Kuo A."/>
            <person name="Lefebvre S.C."/>
            <person name="Maumus F."/>
            <person name="Mayer C."/>
            <person name="Miller J."/>
            <person name="Monier A."/>
            <person name="Salamov A."/>
            <person name="Young J."/>
            <person name="Aguilar M."/>
            <person name="Claverie J.M."/>
            <person name="Frickenhaus S."/>
            <person name="Gonzalez K."/>
            <person name="Herman E.K."/>
            <person name="Lin Y.C."/>
            <person name="Napier J."/>
            <person name="Ogata H."/>
            <person name="Sarno A.F."/>
            <person name="Shmutz J."/>
            <person name="Schroeder D."/>
            <person name="de Vargas C."/>
            <person name="Verret F."/>
            <person name="von Dassow P."/>
            <person name="Valentin K."/>
            <person name="Van de Peer Y."/>
            <person name="Wheeler G."/>
            <person name="Dacks J.B."/>
            <person name="Delwiche C.F."/>
            <person name="Dyhrman S.T."/>
            <person name="Glockner G."/>
            <person name="John U."/>
            <person name="Richards T."/>
            <person name="Worden A.Z."/>
            <person name="Zhang X."/>
            <person name="Grigoriev I.V."/>
            <person name="Allen A.E."/>
            <person name="Bidle K."/>
            <person name="Borodovsky M."/>
            <person name="Bowler C."/>
            <person name="Brownlee C."/>
            <person name="Cock J.M."/>
            <person name="Elias M."/>
            <person name="Gladyshev V.N."/>
            <person name="Groth M."/>
            <person name="Guda C."/>
            <person name="Hadaegh A."/>
            <person name="Iglesias-Rodriguez M.D."/>
            <person name="Jenkins J."/>
            <person name="Jones B.M."/>
            <person name="Lawson T."/>
            <person name="Leese F."/>
            <person name="Lindquist E."/>
            <person name="Lobanov A."/>
            <person name="Lomsadze A."/>
            <person name="Malik S.B."/>
            <person name="Marsh M.E."/>
            <person name="Mackinder L."/>
            <person name="Mock T."/>
            <person name="Mueller-Roeber B."/>
            <person name="Pagarete A."/>
            <person name="Parker M."/>
            <person name="Probert I."/>
            <person name="Quesneville H."/>
            <person name="Raines C."/>
            <person name="Rensing S.A."/>
            <person name="Riano-Pachon D.M."/>
            <person name="Richier S."/>
            <person name="Rokitta S."/>
            <person name="Shiraiwa Y."/>
            <person name="Soanes D.M."/>
            <person name="van der Giezen M."/>
            <person name="Wahlund T.M."/>
            <person name="Williams B."/>
            <person name="Wilson W."/>
            <person name="Wolfe G."/>
            <person name="Wurch L.L."/>
        </authorList>
    </citation>
    <scope>NUCLEOTIDE SEQUENCE</scope>
</reference>
<protein>
    <submittedName>
        <fullName evidence="1">Uncharacterized protein</fullName>
    </submittedName>
</protein>
<name>A0A0D3KZG1_EMIH1</name>
<sequence length="188" mass="19859">MHASARAALAHLGPLIDEASHAGGYWREAFPAGRVRGVAAALSAMLDDLDLLHETLAALQPGGVGLVAPLLKPINRVEAEVVHALRALLQKLQAGVSADGARFSASSPAVKLFDECYAECLHAVVTLNRRRDAGLDAVPSLSNDEALTFNALVYSLKSLIGNIERASERLDELLSMNTPVDLGTVAFV</sequence>
<dbReference type="Proteomes" id="UP000013827">
    <property type="component" value="Unassembled WGS sequence"/>
</dbReference>
<dbReference type="EnsemblProtists" id="EOD41146">
    <property type="protein sequence ID" value="EOD41146"/>
    <property type="gene ID" value="EMIHUDRAFT_351175"/>
</dbReference>
<evidence type="ECO:0000313" key="2">
    <source>
        <dbReference type="Proteomes" id="UP000013827"/>
    </source>
</evidence>
<dbReference type="HOGENOM" id="CLU_1443483_0_0_1"/>
<dbReference type="PaxDb" id="2903-EOD41146"/>
<accession>A0A0D3KZG1</accession>
<organism evidence="1 2">
    <name type="scientific">Emiliania huxleyi (strain CCMP1516)</name>
    <dbReference type="NCBI Taxonomy" id="280463"/>
    <lineage>
        <taxon>Eukaryota</taxon>
        <taxon>Haptista</taxon>
        <taxon>Haptophyta</taxon>
        <taxon>Prymnesiophyceae</taxon>
        <taxon>Isochrysidales</taxon>
        <taxon>Noelaerhabdaceae</taxon>
        <taxon>Emiliania</taxon>
    </lineage>
</organism>
<dbReference type="AlphaFoldDB" id="A0A0D3KZG1"/>
<proteinExistence type="predicted"/>